<dbReference type="RefSeq" id="WP_015914418.1">
    <property type="nucleotide sequence ID" value="NC_011992.1"/>
</dbReference>
<dbReference type="Gene3D" id="1.10.150.130">
    <property type="match status" value="1"/>
</dbReference>
<dbReference type="CDD" id="cd00801">
    <property type="entry name" value="INT_P4_C"/>
    <property type="match status" value="1"/>
</dbReference>
<dbReference type="InterPro" id="IPR025166">
    <property type="entry name" value="Integrase_DNA_bind_dom"/>
</dbReference>
<evidence type="ECO:0000313" key="9">
    <source>
        <dbReference type="Proteomes" id="UP000000450"/>
    </source>
</evidence>
<proteinExistence type="inferred from homology"/>
<dbReference type="Pfam" id="PF13356">
    <property type="entry name" value="Arm-DNA-bind_3"/>
    <property type="match status" value="1"/>
</dbReference>
<dbReference type="InterPro" id="IPR002104">
    <property type="entry name" value="Integrase_catalytic"/>
</dbReference>
<dbReference type="InterPro" id="IPR013762">
    <property type="entry name" value="Integrase-like_cat_sf"/>
</dbReference>
<dbReference type="KEGG" id="dia:Dtpsy_3164"/>
<evidence type="ECO:0000256" key="5">
    <source>
        <dbReference type="PROSITE-ProRule" id="PRU01248"/>
    </source>
</evidence>
<evidence type="ECO:0000256" key="3">
    <source>
        <dbReference type="ARBA" id="ARBA00023125"/>
    </source>
</evidence>
<name>A0A9J9QCH8_ACIET</name>
<dbReference type="PANTHER" id="PTHR30629">
    <property type="entry name" value="PROPHAGE INTEGRASE"/>
    <property type="match status" value="1"/>
</dbReference>
<dbReference type="EMBL" id="CP001392">
    <property type="protein sequence ID" value="ACM34597.1"/>
    <property type="molecule type" value="Genomic_DNA"/>
</dbReference>
<dbReference type="InterPro" id="IPR010998">
    <property type="entry name" value="Integrase_recombinase_N"/>
</dbReference>
<keyword evidence="9" id="KW-1185">Reference proteome</keyword>
<dbReference type="InterPro" id="IPR044068">
    <property type="entry name" value="CB"/>
</dbReference>
<feature type="domain" description="Core-binding (CB)" evidence="7">
    <location>
        <begin position="114"/>
        <end position="195"/>
    </location>
</feature>
<feature type="domain" description="Tyr recombinase" evidence="6">
    <location>
        <begin position="219"/>
        <end position="405"/>
    </location>
</feature>
<reference evidence="8 9" key="1">
    <citation type="journal article" date="2010" name="J. Bacteriol.">
        <title>Completed genome sequence of the anaerobic iron-oxidizing bacterium Acidovorax ebreus strain TPSY.</title>
        <authorList>
            <person name="Byrne-Bailey K.G."/>
            <person name="Weber K.A."/>
            <person name="Chair A.H."/>
            <person name="Bose S."/>
            <person name="Knox T."/>
            <person name="Spanbauer T.L."/>
            <person name="Chertkov O."/>
            <person name="Coates J.D."/>
        </authorList>
    </citation>
    <scope>NUCLEOTIDE SEQUENCE [LARGE SCALE GENOMIC DNA]</scope>
    <source>
        <strain evidence="8 9">TPSY</strain>
    </source>
</reference>
<dbReference type="Gene3D" id="3.30.160.390">
    <property type="entry name" value="Integrase, DNA-binding domain"/>
    <property type="match status" value="1"/>
</dbReference>
<dbReference type="InterPro" id="IPR011010">
    <property type="entry name" value="DNA_brk_join_enz"/>
</dbReference>
<keyword evidence="4" id="KW-0233">DNA recombination</keyword>
<dbReference type="GO" id="GO:0003677">
    <property type="term" value="F:DNA binding"/>
    <property type="evidence" value="ECO:0007669"/>
    <property type="project" value="UniProtKB-UniRule"/>
</dbReference>
<evidence type="ECO:0000259" key="7">
    <source>
        <dbReference type="PROSITE" id="PS51900"/>
    </source>
</evidence>
<accession>A0A9J9QCH8</accession>
<evidence type="ECO:0000259" key="6">
    <source>
        <dbReference type="PROSITE" id="PS51898"/>
    </source>
</evidence>
<dbReference type="PROSITE" id="PS51898">
    <property type="entry name" value="TYR_RECOMBINASE"/>
    <property type="match status" value="1"/>
</dbReference>
<dbReference type="GO" id="GO:0015074">
    <property type="term" value="P:DNA integration"/>
    <property type="evidence" value="ECO:0007669"/>
    <property type="project" value="UniProtKB-KW"/>
</dbReference>
<dbReference type="InterPro" id="IPR053876">
    <property type="entry name" value="Phage_int_M"/>
</dbReference>
<evidence type="ECO:0000256" key="4">
    <source>
        <dbReference type="ARBA" id="ARBA00023172"/>
    </source>
</evidence>
<sequence>MATMALSDTTIRSVKPGDPRRQLTDGNGLYLLLYVNGGKHGWRFDYKVQGKRKTISLGTYPATSLSLARAKANAARELVAAGIDPSADRKSKKAAEKKVHEDAKLVAAGKPLNGTFEAVAREWFEVRSPEWAAKYAEKVLRRLEADVFPHIGIRPVGDVTAPELLAVLRRIEDRGVIETAHRAHESCSQIFRFAVGAGLAKGDVARDLKGLLRKPRTRHFPAILCPKRLGELLRACDGYVGTHVVRAALSLAPMLLLRPGELRHARWDEINLNTATWTIPGERMKREREGKLNGMPHIVPLPRQAVQVLRELHPITGRGELVFRGERHHHRPMSENTVNAALRAMGFGADEVTGHGFRATARTLLDERLGIASEIIEAQLAHSVKDSLGRAYNRTEYLVQRRKMMQQWANYLEALRRGNATNEVQMAA</sequence>
<organism evidence="8 9">
    <name type="scientific">Acidovorax ebreus (strain TPSY)</name>
    <name type="common">Diaphorobacter sp. (strain TPSY)</name>
    <dbReference type="NCBI Taxonomy" id="535289"/>
    <lineage>
        <taxon>Bacteria</taxon>
        <taxon>Pseudomonadati</taxon>
        <taxon>Pseudomonadota</taxon>
        <taxon>Betaproteobacteria</taxon>
        <taxon>Burkholderiales</taxon>
        <taxon>Comamonadaceae</taxon>
        <taxon>Diaphorobacter</taxon>
    </lineage>
</organism>
<evidence type="ECO:0000256" key="1">
    <source>
        <dbReference type="ARBA" id="ARBA00008857"/>
    </source>
</evidence>
<dbReference type="SUPFAM" id="SSF56349">
    <property type="entry name" value="DNA breaking-rejoining enzymes"/>
    <property type="match status" value="1"/>
</dbReference>
<dbReference type="Gene3D" id="1.10.443.10">
    <property type="entry name" value="Intergrase catalytic core"/>
    <property type="match status" value="1"/>
</dbReference>
<evidence type="ECO:0000256" key="2">
    <source>
        <dbReference type="ARBA" id="ARBA00022908"/>
    </source>
</evidence>
<dbReference type="PROSITE" id="PS51900">
    <property type="entry name" value="CB"/>
    <property type="match status" value="1"/>
</dbReference>
<keyword evidence="3 5" id="KW-0238">DNA-binding</keyword>
<gene>
    <name evidence="8" type="ordered locus">Dtpsy_3164</name>
</gene>
<evidence type="ECO:0000313" key="8">
    <source>
        <dbReference type="EMBL" id="ACM34597.1"/>
    </source>
</evidence>
<dbReference type="Pfam" id="PF00589">
    <property type="entry name" value="Phage_integrase"/>
    <property type="match status" value="1"/>
</dbReference>
<comment type="similarity">
    <text evidence="1">Belongs to the 'phage' integrase family.</text>
</comment>
<dbReference type="AlphaFoldDB" id="A0A9J9QCH8"/>
<protein>
    <submittedName>
        <fullName evidence="8">Integrase family protein</fullName>
    </submittedName>
</protein>
<dbReference type="GO" id="GO:0006310">
    <property type="term" value="P:DNA recombination"/>
    <property type="evidence" value="ECO:0007669"/>
    <property type="project" value="UniProtKB-KW"/>
</dbReference>
<dbReference type="InterPro" id="IPR050808">
    <property type="entry name" value="Phage_Integrase"/>
</dbReference>
<dbReference type="Pfam" id="PF22022">
    <property type="entry name" value="Phage_int_M"/>
    <property type="match status" value="1"/>
</dbReference>
<dbReference type="InterPro" id="IPR038488">
    <property type="entry name" value="Integrase_DNA-bd_sf"/>
</dbReference>
<dbReference type="Proteomes" id="UP000000450">
    <property type="component" value="Chromosome"/>
</dbReference>
<keyword evidence="2" id="KW-0229">DNA integration</keyword>
<dbReference type="PANTHER" id="PTHR30629:SF2">
    <property type="entry name" value="PROPHAGE INTEGRASE INTS-RELATED"/>
    <property type="match status" value="1"/>
</dbReference>